<accession>A0A240E8A8</accession>
<feature type="transmembrane region" description="Helical" evidence="5">
    <location>
        <begin position="157"/>
        <end position="184"/>
    </location>
</feature>
<evidence type="ECO:0000256" key="3">
    <source>
        <dbReference type="ARBA" id="ARBA00022989"/>
    </source>
</evidence>
<keyword evidence="2 5" id="KW-0812">Transmembrane</keyword>
<dbReference type="NCBIfam" id="TIGR00945">
    <property type="entry name" value="tatC"/>
    <property type="match status" value="1"/>
</dbReference>
<dbReference type="HAMAP" id="MF_00902">
    <property type="entry name" value="TatC"/>
    <property type="match status" value="1"/>
</dbReference>
<feature type="transmembrane region" description="Helical" evidence="5">
    <location>
        <begin position="77"/>
        <end position="98"/>
    </location>
</feature>
<dbReference type="PRINTS" id="PR01840">
    <property type="entry name" value="TATCFAMILY"/>
</dbReference>
<dbReference type="EMBL" id="OANT01000004">
    <property type="protein sequence ID" value="SNX44862.1"/>
    <property type="molecule type" value="Genomic_DNA"/>
</dbReference>
<evidence type="ECO:0000256" key="5">
    <source>
        <dbReference type="HAMAP-Rule" id="MF_00902"/>
    </source>
</evidence>
<dbReference type="GO" id="GO:0009977">
    <property type="term" value="F:proton motive force dependent protein transmembrane transporter activity"/>
    <property type="evidence" value="ECO:0007669"/>
    <property type="project" value="TreeGrafter"/>
</dbReference>
<comment type="subcellular location">
    <subcellularLocation>
        <location evidence="5">Cell membrane</location>
        <topology evidence="5">Multi-pass membrane protein</topology>
    </subcellularLocation>
    <subcellularLocation>
        <location evidence="1">Membrane</location>
        <topology evidence="1">Multi-pass membrane protein</topology>
    </subcellularLocation>
</comment>
<evidence type="ECO:0000256" key="1">
    <source>
        <dbReference type="ARBA" id="ARBA00004141"/>
    </source>
</evidence>
<dbReference type="Proteomes" id="UP000219042">
    <property type="component" value="Unassembled WGS sequence"/>
</dbReference>
<feature type="transmembrane region" description="Helical" evidence="5">
    <location>
        <begin position="110"/>
        <end position="137"/>
    </location>
</feature>
<keyword evidence="5" id="KW-1003">Cell membrane</keyword>
<dbReference type="Pfam" id="PF00902">
    <property type="entry name" value="TatC"/>
    <property type="match status" value="1"/>
</dbReference>
<dbReference type="AlphaFoldDB" id="A0A240E8A8"/>
<dbReference type="OrthoDB" id="9777044at2"/>
<evidence type="ECO:0000313" key="6">
    <source>
        <dbReference type="EMBL" id="SNX44862.1"/>
    </source>
</evidence>
<comment type="subunit">
    <text evidence="5">The Tat system comprises two distinct complexes: a TatABC complex, containing multiple copies of TatA, TatB and TatC subunits, and a separate TatA complex, containing only TatA subunits. Substrates initially bind to the TatABC complex, which probably triggers association of the separate TatA complex to form the active translocon.</text>
</comment>
<proteinExistence type="inferred from homology"/>
<reference evidence="7" key="1">
    <citation type="submission" date="2016-09" db="EMBL/GenBank/DDBJ databases">
        <authorList>
            <person name="Varghese N."/>
            <person name="Submissions S."/>
        </authorList>
    </citation>
    <scope>NUCLEOTIDE SEQUENCE [LARGE SCALE GENOMIC DNA]</scope>
    <source>
        <strain evidence="7">ANC 4466</strain>
    </source>
</reference>
<dbReference type="PANTHER" id="PTHR30371:SF0">
    <property type="entry name" value="SEC-INDEPENDENT PROTEIN TRANSLOCASE PROTEIN TATC, CHLOROPLASTIC-RELATED"/>
    <property type="match status" value="1"/>
</dbReference>
<keyword evidence="5" id="KW-0653">Protein transport</keyword>
<gene>
    <name evidence="5" type="primary">tatC</name>
    <name evidence="6" type="ORF">SAMN05421731_104221</name>
</gene>
<keyword evidence="5" id="KW-0813">Transport</keyword>
<comment type="caution">
    <text evidence="5">Lacks conserved residue(s) required for the propagation of feature annotation.</text>
</comment>
<keyword evidence="5" id="KW-0811">Translocation</keyword>
<evidence type="ECO:0000313" key="7">
    <source>
        <dbReference type="Proteomes" id="UP000219042"/>
    </source>
</evidence>
<sequence length="247" mass="28268">MITVSKYKEVSFWDHIQDLRKFFIQCITVFIIVFLCLLPFAKSLYNILSAPLQEILPKNAHIIATEVTTTFLVPMLLTAYVGLLLVAPLIMCLIWNYLKSALYNHEKKLLSIFCSLGLVLFYFGNIFAFYITLPSVLHFFIMMSPDSVLPMTDIYSYFSFCIKLLLVFGIIFEIPLLVLALTTLNIIHINSLKKKRRFIIVGFFFISMFITPPDALSMLLLAIPMCLLFESGLILAKILNKTYGETS</sequence>
<keyword evidence="3 5" id="KW-1133">Transmembrane helix</keyword>
<name>A0A240E8A8_9GAMM</name>
<evidence type="ECO:0000256" key="4">
    <source>
        <dbReference type="ARBA" id="ARBA00023136"/>
    </source>
</evidence>
<dbReference type="PANTHER" id="PTHR30371">
    <property type="entry name" value="SEC-INDEPENDENT PROTEIN TRANSLOCASE PROTEIN TATC"/>
    <property type="match status" value="1"/>
</dbReference>
<feature type="transmembrane region" description="Helical" evidence="5">
    <location>
        <begin position="21"/>
        <end position="41"/>
    </location>
</feature>
<dbReference type="GO" id="GO:0033281">
    <property type="term" value="C:TAT protein transport complex"/>
    <property type="evidence" value="ECO:0007669"/>
    <property type="project" value="UniProtKB-UniRule"/>
</dbReference>
<evidence type="ECO:0000256" key="2">
    <source>
        <dbReference type="ARBA" id="ARBA00022692"/>
    </source>
</evidence>
<organism evidence="6 7">
    <name type="scientific">Acinetobacter puyangensis</name>
    <dbReference type="NCBI Taxonomy" id="1096779"/>
    <lineage>
        <taxon>Bacteria</taxon>
        <taxon>Pseudomonadati</taxon>
        <taxon>Pseudomonadota</taxon>
        <taxon>Gammaproteobacteria</taxon>
        <taxon>Moraxellales</taxon>
        <taxon>Moraxellaceae</taxon>
        <taxon>Acinetobacter</taxon>
    </lineage>
</organism>
<feature type="transmembrane region" description="Helical" evidence="5">
    <location>
        <begin position="196"/>
        <end position="212"/>
    </location>
</feature>
<comment type="function">
    <text evidence="5">Part of the twin-arginine translocation (Tat) system that transports large folded proteins containing a characteristic twin-arginine motif in their signal peptide across membranes. Together with TatB, TatC is part of a receptor directly interacting with Tat signal peptides.</text>
</comment>
<protein>
    <recommendedName>
        <fullName evidence="5">Sec-independent protein translocase protein TatC</fullName>
    </recommendedName>
</protein>
<keyword evidence="7" id="KW-1185">Reference proteome</keyword>
<comment type="similarity">
    <text evidence="5">Belongs to the TatC family.</text>
</comment>
<dbReference type="RefSeq" id="WP_097079085.1">
    <property type="nucleotide sequence ID" value="NZ_BAABHT010000009.1"/>
</dbReference>
<dbReference type="InterPro" id="IPR002033">
    <property type="entry name" value="TatC"/>
</dbReference>
<dbReference type="GO" id="GO:0043953">
    <property type="term" value="P:protein transport by the Tat complex"/>
    <property type="evidence" value="ECO:0007669"/>
    <property type="project" value="UniProtKB-UniRule"/>
</dbReference>
<keyword evidence="4 5" id="KW-0472">Membrane</keyword>
<dbReference type="GO" id="GO:0065002">
    <property type="term" value="P:intracellular protein transmembrane transport"/>
    <property type="evidence" value="ECO:0007669"/>
    <property type="project" value="TreeGrafter"/>
</dbReference>